<dbReference type="eggNOG" id="COG3464">
    <property type="taxonomic scope" value="Bacteria"/>
</dbReference>
<dbReference type="PANTHER" id="PTHR33498">
    <property type="entry name" value="TRANSPOSASE FOR INSERTION SEQUENCE ELEMENT IS1557"/>
    <property type="match status" value="1"/>
</dbReference>
<dbReference type="AlphaFoldDB" id="H6SQU5"/>
<dbReference type="STRING" id="1150469.RSPPHO_00784"/>
<sequence>MDVGEILALGLGVTPPWRLVSQDLETETQPHELHLRLEADRGSLFACPECGRACKAHDFTEFRWGHLHFFQHHCFITARMPRTNCPEHGVKRVQVPWAREGSGFTLLFEEVALMLAREMPVQAAARQMAITDQRLWRIIGHYVGQALGRLDLAGAKAVAFDETASKRGHNDVTIFIDMDRISRPVVFANARQRQGDRQPIQGFPSYPQR</sequence>
<dbReference type="KEGG" id="rpm:RSPPHO_00784"/>
<protein>
    <submittedName>
        <fullName evidence="3">Transposase, IS204/IS1001/IS1096/IS1165 family protein</fullName>
    </submittedName>
</protein>
<evidence type="ECO:0000259" key="2">
    <source>
        <dbReference type="Pfam" id="PF14690"/>
    </source>
</evidence>
<accession>H6SQU5</accession>
<dbReference type="HOGENOM" id="CLU_041900_8_0_5"/>
<keyword evidence="4" id="KW-1185">Reference proteome</keyword>
<dbReference type="PATRIC" id="fig|1150469.3.peg.898"/>
<feature type="domain" description="Transposase IS204/IS1001/IS1096/IS1165 zinc-finger" evidence="2">
    <location>
        <begin position="45"/>
        <end position="88"/>
    </location>
</feature>
<dbReference type="InterPro" id="IPR032877">
    <property type="entry name" value="Transposase_HTH"/>
</dbReference>
<feature type="domain" description="Transposase IS204/IS1001/IS1096/IS1165 helix-turn-helix" evidence="1">
    <location>
        <begin position="93"/>
        <end position="143"/>
    </location>
</feature>
<name>H6SQU5_PARPM</name>
<evidence type="ECO:0000313" key="3">
    <source>
        <dbReference type="EMBL" id="CCG07410.1"/>
    </source>
</evidence>
<dbReference type="Proteomes" id="UP000033220">
    <property type="component" value="Chromosome DSM 122"/>
</dbReference>
<dbReference type="InterPro" id="IPR029261">
    <property type="entry name" value="Transposase_Znf"/>
</dbReference>
<gene>
    <name evidence="3" type="ORF">RSPPHO_00784</name>
</gene>
<evidence type="ECO:0000313" key="4">
    <source>
        <dbReference type="Proteomes" id="UP000033220"/>
    </source>
</evidence>
<dbReference type="Pfam" id="PF13542">
    <property type="entry name" value="HTH_Tnp_ISL3"/>
    <property type="match status" value="1"/>
</dbReference>
<proteinExistence type="predicted"/>
<organism evidence="3 4">
    <name type="scientific">Pararhodospirillum photometricum DSM 122</name>
    <dbReference type="NCBI Taxonomy" id="1150469"/>
    <lineage>
        <taxon>Bacteria</taxon>
        <taxon>Pseudomonadati</taxon>
        <taxon>Pseudomonadota</taxon>
        <taxon>Alphaproteobacteria</taxon>
        <taxon>Rhodospirillales</taxon>
        <taxon>Rhodospirillaceae</taxon>
        <taxon>Pararhodospirillum</taxon>
    </lineage>
</organism>
<reference evidence="3 4" key="1">
    <citation type="submission" date="2012-02" db="EMBL/GenBank/DDBJ databases">
        <title>Shotgun genome sequence of Phaeospirillum photometricum DSM 122.</title>
        <authorList>
            <person name="Duquesne K."/>
            <person name="Sturgis J."/>
        </authorList>
    </citation>
    <scope>NUCLEOTIDE SEQUENCE [LARGE SCALE GENOMIC DNA]</scope>
    <source>
        <strain evidence="4">DSM122</strain>
    </source>
</reference>
<evidence type="ECO:0000259" key="1">
    <source>
        <dbReference type="Pfam" id="PF13542"/>
    </source>
</evidence>
<dbReference type="PANTHER" id="PTHR33498:SF1">
    <property type="entry name" value="TRANSPOSASE FOR INSERTION SEQUENCE ELEMENT IS1557"/>
    <property type="match status" value="1"/>
</dbReference>
<dbReference type="InterPro" id="IPR047951">
    <property type="entry name" value="Transpos_ISL3"/>
</dbReference>
<dbReference type="EMBL" id="HE663493">
    <property type="protein sequence ID" value="CCG07410.1"/>
    <property type="molecule type" value="Genomic_DNA"/>
</dbReference>
<dbReference type="Pfam" id="PF14690">
    <property type="entry name" value="Zn_ribbon_ISL3"/>
    <property type="match status" value="1"/>
</dbReference>